<feature type="transmembrane region" description="Helical" evidence="1">
    <location>
        <begin position="71"/>
        <end position="95"/>
    </location>
</feature>
<accession>A0A3S0VEM0</accession>
<protein>
    <submittedName>
        <fullName evidence="2">Uncharacterized protein</fullName>
    </submittedName>
</protein>
<keyword evidence="1" id="KW-1133">Transmembrane helix</keyword>
<gene>
    <name evidence="2" type="ORF">ELQ94_11840</name>
</gene>
<dbReference type="OrthoDB" id="5124719at2"/>
<evidence type="ECO:0000256" key="1">
    <source>
        <dbReference type="SAM" id="Phobius"/>
    </source>
</evidence>
<keyword evidence="3" id="KW-1185">Reference proteome</keyword>
<reference evidence="2 3" key="1">
    <citation type="submission" date="2018-12" db="EMBL/GenBank/DDBJ databases">
        <authorList>
            <person name="Li F."/>
        </authorList>
    </citation>
    <scope>NUCLEOTIDE SEQUENCE [LARGE SCALE GENOMIC DNA]</scope>
    <source>
        <strain evidence="2 3">EGI 6500705</strain>
    </source>
</reference>
<dbReference type="RefSeq" id="WP_127050572.1">
    <property type="nucleotide sequence ID" value="NZ_RZGZ01000003.1"/>
</dbReference>
<dbReference type="Proteomes" id="UP000274909">
    <property type="component" value="Unassembled WGS sequence"/>
</dbReference>
<comment type="caution">
    <text evidence="2">The sequence shown here is derived from an EMBL/GenBank/DDBJ whole genome shotgun (WGS) entry which is preliminary data.</text>
</comment>
<keyword evidence="1" id="KW-0472">Membrane</keyword>
<dbReference type="AlphaFoldDB" id="A0A3S0VEM0"/>
<organism evidence="2 3">
    <name type="scientific">Labedella endophytica</name>
    <dbReference type="NCBI Taxonomy" id="1523160"/>
    <lineage>
        <taxon>Bacteria</taxon>
        <taxon>Bacillati</taxon>
        <taxon>Actinomycetota</taxon>
        <taxon>Actinomycetes</taxon>
        <taxon>Micrococcales</taxon>
        <taxon>Microbacteriaceae</taxon>
        <taxon>Labedella</taxon>
    </lineage>
</organism>
<evidence type="ECO:0000313" key="2">
    <source>
        <dbReference type="EMBL" id="RUQ99007.1"/>
    </source>
</evidence>
<name>A0A3S0VEM0_9MICO</name>
<sequence>MSEPIREVQDRSWVGVVSVWIAAVVAAVVVGVFTPDDDRFAWLGVALAGSVLLTFGIQLAGGVTAGYLTRVAISVAGAVLVLVLCSVVIGIASLFTI</sequence>
<dbReference type="EMBL" id="RZGZ01000003">
    <property type="protein sequence ID" value="RUQ99007.1"/>
    <property type="molecule type" value="Genomic_DNA"/>
</dbReference>
<proteinExistence type="predicted"/>
<evidence type="ECO:0000313" key="3">
    <source>
        <dbReference type="Proteomes" id="UP000274909"/>
    </source>
</evidence>
<feature type="transmembrane region" description="Helical" evidence="1">
    <location>
        <begin position="12"/>
        <end position="34"/>
    </location>
</feature>
<keyword evidence="1" id="KW-0812">Transmembrane</keyword>
<feature type="transmembrane region" description="Helical" evidence="1">
    <location>
        <begin position="40"/>
        <end position="59"/>
    </location>
</feature>